<protein>
    <submittedName>
        <fullName evidence="3">E3 UFM1-protein ligase 1</fullName>
    </submittedName>
</protein>
<reference evidence="3" key="2">
    <citation type="submission" date="2023-04" db="EMBL/GenBank/DDBJ databases">
        <authorList>
            <person name="Bu L."/>
            <person name="Lu L."/>
            <person name="Laidemitt M.R."/>
            <person name="Zhang S.M."/>
            <person name="Mutuku M."/>
            <person name="Mkoji G."/>
            <person name="Steinauer M."/>
            <person name="Loker E.S."/>
        </authorList>
    </citation>
    <scope>NUCLEOTIDE SEQUENCE</scope>
    <source>
        <strain evidence="3">KasaAsao</strain>
        <tissue evidence="3">Whole Snail</tissue>
    </source>
</reference>
<dbReference type="InterPro" id="IPR018611">
    <property type="entry name" value="Ufl1"/>
</dbReference>
<dbReference type="GO" id="GO:0034976">
    <property type="term" value="P:response to endoplasmic reticulum stress"/>
    <property type="evidence" value="ECO:0007669"/>
    <property type="project" value="TreeGrafter"/>
</dbReference>
<dbReference type="PANTHER" id="PTHR31057:SF0">
    <property type="entry name" value="E3 UFM1-PROTEIN LIGASE 1"/>
    <property type="match status" value="1"/>
</dbReference>
<dbReference type="AlphaFoldDB" id="A0AAD8B3S5"/>
<keyword evidence="1" id="KW-0732">Signal</keyword>
<evidence type="ECO:0000259" key="2">
    <source>
        <dbReference type="Pfam" id="PF25041"/>
    </source>
</evidence>
<dbReference type="GO" id="GO:0016874">
    <property type="term" value="F:ligase activity"/>
    <property type="evidence" value="ECO:0007669"/>
    <property type="project" value="UniProtKB-KW"/>
</dbReference>
<keyword evidence="4" id="KW-1185">Reference proteome</keyword>
<dbReference type="Pfam" id="PF25041">
    <property type="entry name" value="UFL1_C"/>
    <property type="match status" value="1"/>
</dbReference>
<dbReference type="InterPro" id="IPR056761">
    <property type="entry name" value="Ufl1-like_C"/>
</dbReference>
<dbReference type="GO" id="GO:0061666">
    <property type="term" value="F:UFM1 ligase activity"/>
    <property type="evidence" value="ECO:0007669"/>
    <property type="project" value="InterPro"/>
</dbReference>
<dbReference type="GO" id="GO:0005789">
    <property type="term" value="C:endoplasmic reticulum membrane"/>
    <property type="evidence" value="ECO:0007669"/>
    <property type="project" value="TreeGrafter"/>
</dbReference>
<organism evidence="3 4">
    <name type="scientific">Biomphalaria pfeifferi</name>
    <name type="common">Bloodfluke planorb</name>
    <name type="synonym">Freshwater snail</name>
    <dbReference type="NCBI Taxonomy" id="112525"/>
    <lineage>
        <taxon>Eukaryota</taxon>
        <taxon>Metazoa</taxon>
        <taxon>Spiralia</taxon>
        <taxon>Lophotrochozoa</taxon>
        <taxon>Mollusca</taxon>
        <taxon>Gastropoda</taxon>
        <taxon>Heterobranchia</taxon>
        <taxon>Euthyneura</taxon>
        <taxon>Panpulmonata</taxon>
        <taxon>Hygrophila</taxon>
        <taxon>Lymnaeoidea</taxon>
        <taxon>Planorbidae</taxon>
        <taxon>Biomphalaria</taxon>
    </lineage>
</organism>
<reference evidence="3" key="1">
    <citation type="journal article" date="2023" name="PLoS Negl. Trop. Dis.">
        <title>A genome sequence for Biomphalaria pfeifferi, the major vector snail for the human-infecting parasite Schistosoma mansoni.</title>
        <authorList>
            <person name="Bu L."/>
            <person name="Lu L."/>
            <person name="Laidemitt M.R."/>
            <person name="Zhang S.M."/>
            <person name="Mutuku M."/>
            <person name="Mkoji G."/>
            <person name="Steinauer M."/>
            <person name="Loker E.S."/>
        </authorList>
    </citation>
    <scope>NUCLEOTIDE SEQUENCE</scope>
    <source>
        <strain evidence="3">KasaAsao</strain>
    </source>
</reference>
<evidence type="ECO:0000313" key="4">
    <source>
        <dbReference type="Proteomes" id="UP001233172"/>
    </source>
</evidence>
<evidence type="ECO:0000256" key="1">
    <source>
        <dbReference type="SAM" id="SignalP"/>
    </source>
</evidence>
<dbReference type="PANTHER" id="PTHR31057">
    <property type="entry name" value="E3 UFM1-PROTEIN LIGASE 1"/>
    <property type="match status" value="1"/>
</dbReference>
<proteinExistence type="predicted"/>
<evidence type="ECO:0000313" key="3">
    <source>
        <dbReference type="EMBL" id="KAK0047516.1"/>
    </source>
</evidence>
<dbReference type="EMBL" id="JASAOG010000150">
    <property type="protein sequence ID" value="KAK0047516.1"/>
    <property type="molecule type" value="Genomic_DNA"/>
</dbReference>
<feature type="signal peptide" evidence="1">
    <location>
        <begin position="1"/>
        <end position="17"/>
    </location>
</feature>
<feature type="domain" description="E3 UFM1-protein ligase-like C-terminal" evidence="2">
    <location>
        <begin position="3"/>
        <end position="87"/>
    </location>
</feature>
<comment type="caution">
    <text evidence="3">The sequence shown here is derived from an EMBL/GenBank/DDBJ whole genome shotgun (WGS) entry which is preliminary data.</text>
</comment>
<feature type="chain" id="PRO_5042025228" evidence="1">
    <location>
        <begin position="18"/>
        <end position="100"/>
    </location>
</feature>
<sequence length="100" mass="11210">MGLHLAVVLLFQTMTQCMLHIPGRLVPSVIHHLTSLLDAEKMAVLTQMQDLIVKQHKMRSDQEHHDNELEDQVTKEMNTLLASVKDIALNTKKASAAAED</sequence>
<dbReference type="Proteomes" id="UP001233172">
    <property type="component" value="Unassembled WGS sequence"/>
</dbReference>
<dbReference type="GO" id="GO:1990592">
    <property type="term" value="P:protein K69-linked ufmylation"/>
    <property type="evidence" value="ECO:0007669"/>
    <property type="project" value="TreeGrafter"/>
</dbReference>
<dbReference type="GO" id="GO:0032434">
    <property type="term" value="P:regulation of proteasomal ubiquitin-dependent protein catabolic process"/>
    <property type="evidence" value="ECO:0007669"/>
    <property type="project" value="TreeGrafter"/>
</dbReference>
<gene>
    <name evidence="3" type="ORF">Bpfe_023068</name>
</gene>
<name>A0AAD8B3S5_BIOPF</name>
<accession>A0AAD8B3S5</accession>
<keyword evidence="3" id="KW-0436">Ligase</keyword>